<gene>
    <name evidence="2" type="ORF">DKX38_018668</name>
</gene>
<dbReference type="AlphaFoldDB" id="A0A5N5KPF5"/>
<feature type="transmembrane region" description="Helical" evidence="1">
    <location>
        <begin position="271"/>
        <end position="289"/>
    </location>
</feature>
<feature type="transmembrane region" description="Helical" evidence="1">
    <location>
        <begin position="74"/>
        <end position="92"/>
    </location>
</feature>
<feature type="transmembrane region" description="Helical" evidence="1">
    <location>
        <begin position="202"/>
        <end position="220"/>
    </location>
</feature>
<keyword evidence="1" id="KW-1133">Transmembrane helix</keyword>
<evidence type="ECO:0000313" key="3">
    <source>
        <dbReference type="Proteomes" id="UP000326939"/>
    </source>
</evidence>
<sequence length="304" mass="33868">MPGPGPHLMYAMTSGLALTTLTSGRFSPHHTLIYTVNAFFGPDIGSFSEWLGSILGSSLQLLGSSLADYIHDPFYYILILGLPLCVLYTWVSKILLQRKLLDSASGVPLSRRQCFLLVSAGSFSHFFLDHLFECEILPNDPLKVYQNPGNIFNVVTRHSKGCGDGKVSGGCHNVQENGQSTVYTWIMSTGWWKNRAPVNPDAVFVVGFLCTCLIGGFIYLNRVKPLKSTRIQSYKSLKLVLIIASLYCVWCGSQIYMVNPRRPAVGEEADLGVLVFLATYFFLPHWFCIMSMNPKDHNLEQLPV</sequence>
<reference evidence="3" key="1">
    <citation type="journal article" date="2019" name="Gigascience">
        <title>De novo genome assembly of the endangered Acer yangbiense, a plant species with extremely small populations endemic to Yunnan Province, China.</title>
        <authorList>
            <person name="Yang J."/>
            <person name="Wariss H.M."/>
            <person name="Tao L."/>
            <person name="Zhang R."/>
            <person name="Yun Q."/>
            <person name="Hollingsworth P."/>
            <person name="Dao Z."/>
            <person name="Luo G."/>
            <person name="Guo H."/>
            <person name="Ma Y."/>
            <person name="Sun W."/>
        </authorList>
    </citation>
    <scope>NUCLEOTIDE SEQUENCE [LARGE SCALE GENOMIC DNA]</scope>
    <source>
        <strain evidence="3">cv. br00</strain>
    </source>
</reference>
<feature type="transmembrane region" description="Helical" evidence="1">
    <location>
        <begin position="240"/>
        <end position="259"/>
    </location>
</feature>
<comment type="caution">
    <text evidence="2">The sequence shown here is derived from an EMBL/GenBank/DDBJ whole genome shotgun (WGS) entry which is preliminary data.</text>
</comment>
<organism evidence="2 3">
    <name type="scientific">Salix brachista</name>
    <dbReference type="NCBI Taxonomy" id="2182728"/>
    <lineage>
        <taxon>Eukaryota</taxon>
        <taxon>Viridiplantae</taxon>
        <taxon>Streptophyta</taxon>
        <taxon>Embryophyta</taxon>
        <taxon>Tracheophyta</taxon>
        <taxon>Spermatophyta</taxon>
        <taxon>Magnoliopsida</taxon>
        <taxon>eudicotyledons</taxon>
        <taxon>Gunneridae</taxon>
        <taxon>Pentapetalae</taxon>
        <taxon>rosids</taxon>
        <taxon>fabids</taxon>
        <taxon>Malpighiales</taxon>
        <taxon>Salicaceae</taxon>
        <taxon>Saliceae</taxon>
        <taxon>Salix</taxon>
    </lineage>
</organism>
<proteinExistence type="predicted"/>
<dbReference type="EMBL" id="VDCV01000012">
    <property type="protein sequence ID" value="KAB5531998.1"/>
    <property type="molecule type" value="Genomic_DNA"/>
</dbReference>
<accession>A0A5N5KPF5</accession>
<evidence type="ECO:0000256" key="1">
    <source>
        <dbReference type="SAM" id="Phobius"/>
    </source>
</evidence>
<keyword evidence="1" id="KW-0472">Membrane</keyword>
<dbReference type="PANTHER" id="PTHR38543">
    <property type="entry name" value="OS04G0465800 PROTEIN"/>
    <property type="match status" value="1"/>
</dbReference>
<protein>
    <submittedName>
        <fullName evidence="2">Uncharacterized protein</fullName>
    </submittedName>
</protein>
<dbReference type="Proteomes" id="UP000326939">
    <property type="component" value="Chromosome 12"/>
</dbReference>
<name>A0A5N5KPF5_9ROSI</name>
<evidence type="ECO:0000313" key="2">
    <source>
        <dbReference type="EMBL" id="KAB5531998.1"/>
    </source>
</evidence>
<keyword evidence="1" id="KW-0812">Transmembrane</keyword>
<dbReference type="PANTHER" id="PTHR38543:SF1">
    <property type="entry name" value="OS04G0465800 PROTEIN"/>
    <property type="match status" value="1"/>
</dbReference>
<keyword evidence="3" id="KW-1185">Reference proteome</keyword>